<feature type="binding site" evidence="5">
    <location>
        <position position="195"/>
    </location>
    <ligand>
        <name>NAD(+)</name>
        <dbReference type="ChEBI" id="CHEBI:57540"/>
    </ligand>
</feature>
<dbReference type="PANTHER" id="PTHR11606">
    <property type="entry name" value="GLUTAMATE DEHYDROGENASE"/>
    <property type="match status" value="1"/>
</dbReference>
<sequence>MSNVNEPSFRESVDLMFSRAVALMDLPPGLEEKIRVCNATYTVRFGVRLRGEIKTFTGYRSVHSEHMEPVKGGIRFSLGVNQDEVEALAALMTYKCALVEAPFGGSKGGLCIDPRQYDEHEMELITRRFAYELIKRDLIHPSQNVPAPDMGTGEREMAWIADQYARMNTTDINSRACVTGKPLNAGGIAGRVEATGRGVQYALQEFFRHPEDVKAAGLRGSLDGKRVIVQGLGNVGYHAAKFLSEEDGAKVIGIIEYDGGLFDANGLDVEAVRQWIGQHGGVSGYPDATYSKDGAPLLEAECDILVPAALEGVINLSNAARIQAPLIIEAANGPVTAGADDILREKGVVIIPDMYANAGGVTVSYFEWVKNLSHIRFGRMQRRQEEARHQLVINELAQLESVMEGRWKMSPDFRQKYLRGAGELELVRSGLDDTMRIAYQSMREVWHSRDDITDLRTAAYLVSIGKVAASYRAKGL</sequence>
<gene>
    <name evidence="9" type="ORF">QPJ95_14350</name>
</gene>
<dbReference type="Gene3D" id="3.40.50.720">
    <property type="entry name" value="NAD(P)-binding Rossmann-like Domain"/>
    <property type="match status" value="1"/>
</dbReference>
<dbReference type="AlphaFoldDB" id="A0A9Y2P321"/>
<dbReference type="FunFam" id="3.40.50.720:FF:000100">
    <property type="entry name" value="Glutamate dehydrogenase 1, mitochondrial"/>
    <property type="match status" value="1"/>
</dbReference>
<dbReference type="Gene3D" id="3.40.50.10860">
    <property type="entry name" value="Leucine Dehydrogenase, chain A, domain 1"/>
    <property type="match status" value="1"/>
</dbReference>
<protein>
    <recommendedName>
        <fullName evidence="3">Glutamate dehydrogenase</fullName>
    </recommendedName>
</protein>
<feature type="binding site" evidence="5">
    <location>
        <position position="234"/>
    </location>
    <ligand>
        <name>NAD(+)</name>
        <dbReference type="ChEBI" id="CHEBI:57540"/>
    </ligand>
</feature>
<comment type="similarity">
    <text evidence="1 3 7">Belongs to the Glu/Leu/Phe/Val dehydrogenases family.</text>
</comment>
<dbReference type="FunFam" id="3.40.50.10860:FF:000003">
    <property type="entry name" value="Glutamate dehydrogenase"/>
    <property type="match status" value="1"/>
</dbReference>
<dbReference type="SUPFAM" id="SSF51735">
    <property type="entry name" value="NAD(P)-binding Rossmann-fold domains"/>
    <property type="match status" value="1"/>
</dbReference>
<feature type="binding site" evidence="5">
    <location>
        <position position="364"/>
    </location>
    <ligand>
        <name>substrate</name>
    </ligand>
</feature>
<dbReference type="InterPro" id="IPR006095">
    <property type="entry name" value="Glu/Leu/Phe/Val/Trp_DH"/>
</dbReference>
<dbReference type="InterPro" id="IPR046346">
    <property type="entry name" value="Aminoacid_DH-like_N_sf"/>
</dbReference>
<dbReference type="Proteomes" id="UP001238334">
    <property type="component" value="Chromosome"/>
</dbReference>
<feature type="binding site" evidence="5">
    <location>
        <position position="95"/>
    </location>
    <ligand>
        <name>substrate</name>
    </ligand>
</feature>
<organism evidence="9 10">
    <name type="scientific">Parasedimentitalea psychrophila</name>
    <dbReference type="NCBI Taxonomy" id="2997337"/>
    <lineage>
        <taxon>Bacteria</taxon>
        <taxon>Pseudomonadati</taxon>
        <taxon>Pseudomonadota</taxon>
        <taxon>Alphaproteobacteria</taxon>
        <taxon>Rhodobacterales</taxon>
        <taxon>Paracoccaceae</taxon>
        <taxon>Parasedimentitalea</taxon>
    </lineage>
</organism>
<dbReference type="InterPro" id="IPR006097">
    <property type="entry name" value="Glu/Leu/Phe/Val/Trp_DH_dimer"/>
</dbReference>
<evidence type="ECO:0000256" key="3">
    <source>
        <dbReference type="PIRNR" id="PIRNR000185"/>
    </source>
</evidence>
<dbReference type="KEGG" id="ppso:QPJ95_14350"/>
<keyword evidence="5" id="KW-0520">NAD</keyword>
<dbReference type="InterPro" id="IPR036291">
    <property type="entry name" value="NAD(P)-bd_dom_sf"/>
</dbReference>
<dbReference type="GO" id="GO:0004352">
    <property type="term" value="F:glutamate dehydrogenase (NAD+) activity"/>
    <property type="evidence" value="ECO:0007669"/>
    <property type="project" value="TreeGrafter"/>
</dbReference>
<evidence type="ECO:0000313" key="10">
    <source>
        <dbReference type="Proteomes" id="UP001238334"/>
    </source>
</evidence>
<evidence type="ECO:0000256" key="2">
    <source>
        <dbReference type="ARBA" id="ARBA00023002"/>
    </source>
</evidence>
<accession>A0A9Y2P321</accession>
<dbReference type="RefSeq" id="WP_270919784.1">
    <property type="nucleotide sequence ID" value="NZ_CP127247.1"/>
</dbReference>
<keyword evidence="5" id="KW-0547">Nucleotide-binding</keyword>
<evidence type="ECO:0000256" key="4">
    <source>
        <dbReference type="PIRSR" id="PIRSR000185-1"/>
    </source>
</evidence>
<feature type="active site" description="Proton donor" evidence="4">
    <location>
        <position position="107"/>
    </location>
</feature>
<dbReference type="PRINTS" id="PR00082">
    <property type="entry name" value="GLFDHDRGNASE"/>
</dbReference>
<dbReference type="InterPro" id="IPR033922">
    <property type="entry name" value="NAD_bind_Glu_DH"/>
</dbReference>
<dbReference type="Pfam" id="PF00208">
    <property type="entry name" value="ELFV_dehydrog"/>
    <property type="match status" value="1"/>
</dbReference>
<keyword evidence="10" id="KW-1185">Reference proteome</keyword>
<evidence type="ECO:0000259" key="8">
    <source>
        <dbReference type="SMART" id="SM00839"/>
    </source>
</evidence>
<dbReference type="InterPro" id="IPR006096">
    <property type="entry name" value="Glu/Leu/Phe/Val/Trp_DH_C"/>
</dbReference>
<evidence type="ECO:0000313" key="9">
    <source>
        <dbReference type="EMBL" id="WIY23819.1"/>
    </source>
</evidence>
<feature type="binding site" evidence="5">
    <location>
        <position position="71"/>
    </location>
    <ligand>
        <name>substrate</name>
    </ligand>
</feature>
<evidence type="ECO:0000256" key="5">
    <source>
        <dbReference type="PIRSR" id="PIRSR000185-2"/>
    </source>
</evidence>
<keyword evidence="2 3" id="KW-0560">Oxidoreductase</keyword>
<dbReference type="PANTHER" id="PTHR11606:SF13">
    <property type="entry name" value="GLUTAMATE DEHYDROGENASE 1, MITOCHONDRIAL"/>
    <property type="match status" value="1"/>
</dbReference>
<feature type="domain" description="Glutamate/phenylalanine/leucine/valine/L-tryptophan dehydrogenase C-terminal" evidence="8">
    <location>
        <begin position="188"/>
        <end position="475"/>
    </location>
</feature>
<dbReference type="PIRSF" id="PIRSF000185">
    <property type="entry name" value="Glu_DH"/>
    <property type="match status" value="1"/>
</dbReference>
<evidence type="ECO:0000256" key="6">
    <source>
        <dbReference type="PIRSR" id="PIRSR000185-3"/>
    </source>
</evidence>
<evidence type="ECO:0000256" key="7">
    <source>
        <dbReference type="RuleBase" id="RU004417"/>
    </source>
</evidence>
<dbReference type="GO" id="GO:0006538">
    <property type="term" value="P:L-glutamate catabolic process"/>
    <property type="evidence" value="ECO:0007669"/>
    <property type="project" value="TreeGrafter"/>
</dbReference>
<reference evidence="9 10" key="1">
    <citation type="submission" date="2023-06" db="EMBL/GenBank/DDBJ databases">
        <title>Parasedimentitalea psychrophila sp. nov., a psychrophilic bacterium isolated from deep-sea sediment.</title>
        <authorList>
            <person name="Li A."/>
        </authorList>
    </citation>
    <scope>NUCLEOTIDE SEQUENCE [LARGE SCALE GENOMIC DNA]</scope>
    <source>
        <strain evidence="9 10">QS115</strain>
    </source>
</reference>
<feature type="site" description="Important for catalysis" evidence="6">
    <location>
        <position position="149"/>
    </location>
</feature>
<dbReference type="InterPro" id="IPR014362">
    <property type="entry name" value="Glu_DH"/>
</dbReference>
<dbReference type="SMART" id="SM00839">
    <property type="entry name" value="ELFV_dehydrog"/>
    <property type="match status" value="1"/>
</dbReference>
<dbReference type="CDD" id="cd01076">
    <property type="entry name" value="NAD_bind_1_Glu_DH"/>
    <property type="match status" value="1"/>
</dbReference>
<dbReference type="EMBL" id="CP127247">
    <property type="protein sequence ID" value="WIY23819.1"/>
    <property type="molecule type" value="Genomic_DNA"/>
</dbReference>
<evidence type="ECO:0000256" key="1">
    <source>
        <dbReference type="ARBA" id="ARBA00006382"/>
    </source>
</evidence>
<proteinExistence type="inferred from homology"/>
<dbReference type="Pfam" id="PF02812">
    <property type="entry name" value="ELFV_dehydrog_N"/>
    <property type="match status" value="1"/>
</dbReference>
<dbReference type="SUPFAM" id="SSF53223">
    <property type="entry name" value="Aminoacid dehydrogenase-like, N-terminal domain"/>
    <property type="match status" value="1"/>
</dbReference>
<dbReference type="GO" id="GO:0000166">
    <property type="term" value="F:nucleotide binding"/>
    <property type="evidence" value="ECO:0007669"/>
    <property type="project" value="UniProtKB-KW"/>
</dbReference>
<name>A0A9Y2P321_9RHOB</name>